<organism evidence="1 2">
    <name type="scientific">Mycolicibacterium fallax</name>
    <name type="common">Mycobacterium fallax</name>
    <dbReference type="NCBI Taxonomy" id="1793"/>
    <lineage>
        <taxon>Bacteria</taxon>
        <taxon>Bacillati</taxon>
        <taxon>Actinomycetota</taxon>
        <taxon>Actinomycetes</taxon>
        <taxon>Mycobacteriales</taxon>
        <taxon>Mycobacteriaceae</taxon>
        <taxon>Mycolicibacterium</taxon>
    </lineage>
</organism>
<dbReference type="Proteomes" id="UP000193484">
    <property type="component" value="Unassembled WGS sequence"/>
</dbReference>
<dbReference type="OrthoDB" id="9774900at2"/>
<gene>
    <name evidence="1" type="ORF">AWC04_14920</name>
</gene>
<accession>A0A1X1R7S9</accession>
<evidence type="ECO:0000313" key="2">
    <source>
        <dbReference type="Proteomes" id="UP000193484"/>
    </source>
</evidence>
<evidence type="ECO:0000313" key="1">
    <source>
        <dbReference type="EMBL" id="ORV00962.1"/>
    </source>
</evidence>
<keyword evidence="2" id="KW-1185">Reference proteome</keyword>
<proteinExistence type="predicted"/>
<dbReference type="STRING" id="1793.AWC04_14920"/>
<reference evidence="1 2" key="1">
    <citation type="submission" date="2016-01" db="EMBL/GenBank/DDBJ databases">
        <title>The new phylogeny of the genus Mycobacterium.</title>
        <authorList>
            <person name="Tarcisio F."/>
            <person name="Conor M."/>
            <person name="Antonella G."/>
            <person name="Elisabetta G."/>
            <person name="Giulia F.S."/>
            <person name="Sara T."/>
            <person name="Anna F."/>
            <person name="Clotilde B."/>
            <person name="Roberto B."/>
            <person name="Veronica D.S."/>
            <person name="Fabio R."/>
            <person name="Monica P."/>
            <person name="Olivier J."/>
            <person name="Enrico T."/>
            <person name="Nicola S."/>
        </authorList>
    </citation>
    <scope>NUCLEOTIDE SEQUENCE [LARGE SCALE GENOMIC DNA]</scope>
    <source>
        <strain evidence="1 2">DSM 44179</strain>
    </source>
</reference>
<name>A0A1X1R7S9_MYCFA</name>
<dbReference type="EMBL" id="LQOJ01000048">
    <property type="protein sequence ID" value="ORV00962.1"/>
    <property type="molecule type" value="Genomic_DNA"/>
</dbReference>
<dbReference type="RefSeq" id="WP_085098090.1">
    <property type="nucleotide sequence ID" value="NZ_AP022603.1"/>
</dbReference>
<protein>
    <submittedName>
        <fullName evidence="1">Uncharacterized protein</fullName>
    </submittedName>
</protein>
<sequence>MGTTRKRHLTAMAAVLAVLVVPACSRAVDGRSIASTATTSSSSTTTTTRTTVAPTTTTALSIDEIVANAVRDTQTYWEVLGDVDTEFRVEEVSGALPCNNKIHRNAVMLYCDGVPGDNALRWNRALTQTFYNQAGEEGVRIVVSHEVAHAAQDADGRDYPSRAAKEASADCGAGAFTAYTGADKSAVDATLASLPEWSTDRQPHFDYGWGNLVDPAACLDYNG</sequence>
<comment type="caution">
    <text evidence="1">The sequence shown here is derived from an EMBL/GenBank/DDBJ whole genome shotgun (WGS) entry which is preliminary data.</text>
</comment>
<dbReference type="AlphaFoldDB" id="A0A1X1R7S9"/>